<feature type="domain" description="VWFA" evidence="14">
    <location>
        <begin position="838"/>
        <end position="1015"/>
    </location>
</feature>
<evidence type="ECO:0000256" key="7">
    <source>
        <dbReference type="ARBA" id="ARBA00023119"/>
    </source>
</evidence>
<comment type="subcellular location">
    <subcellularLocation>
        <location evidence="1">Secreted</location>
        <location evidence="1">Extracellular space</location>
        <location evidence="1">Extracellular matrix</location>
    </subcellularLocation>
</comment>
<dbReference type="PRINTS" id="PR00453">
    <property type="entry name" value="VWFADOMAIN"/>
</dbReference>
<evidence type="ECO:0000256" key="8">
    <source>
        <dbReference type="ARBA" id="ARBA00023180"/>
    </source>
</evidence>
<protein>
    <submittedName>
        <fullName evidence="16">Collagen alpha-6(VI) chain-like</fullName>
    </submittedName>
</protein>
<evidence type="ECO:0000256" key="3">
    <source>
        <dbReference type="ARBA" id="ARBA00022530"/>
    </source>
</evidence>
<dbReference type="PROSITE" id="PS50234">
    <property type="entry name" value="VWFA"/>
    <property type="match status" value="8"/>
</dbReference>
<dbReference type="FunFam" id="3.40.50.410:FF:000016">
    <property type="entry name" value="Collagen type VI alpha 3 chain"/>
    <property type="match status" value="1"/>
</dbReference>
<dbReference type="GeneID" id="129337255"/>
<dbReference type="InterPro" id="IPR036465">
    <property type="entry name" value="vWFA_dom_sf"/>
</dbReference>
<feature type="domain" description="VWFA" evidence="14">
    <location>
        <begin position="1991"/>
        <end position="2192"/>
    </location>
</feature>
<comment type="similarity">
    <text evidence="11">Belongs to the type VI collagen family.</text>
</comment>
<reference evidence="16" key="1">
    <citation type="submission" date="2025-08" db="UniProtKB">
        <authorList>
            <consortium name="RefSeq"/>
        </authorList>
    </citation>
    <scope>IDENTIFICATION</scope>
    <source>
        <tissue evidence="16">Blood</tissue>
    </source>
</reference>
<evidence type="ECO:0000256" key="11">
    <source>
        <dbReference type="ARBA" id="ARBA00044000"/>
    </source>
</evidence>
<dbReference type="KEGG" id="emc:129337255"/>
<feature type="domain" description="VWFA" evidence="14">
    <location>
        <begin position="1783"/>
        <end position="1966"/>
    </location>
</feature>
<feature type="chain" id="PRO_5041680951" evidence="13">
    <location>
        <begin position="30"/>
        <end position="2272"/>
    </location>
</feature>
<evidence type="ECO:0000256" key="13">
    <source>
        <dbReference type="SAM" id="SignalP"/>
    </source>
</evidence>
<proteinExistence type="inferred from homology"/>
<dbReference type="Gene3D" id="1.20.5.320">
    <property type="entry name" value="6-Phosphogluconate Dehydrogenase, domain 3"/>
    <property type="match status" value="1"/>
</dbReference>
<keyword evidence="7" id="KW-0176">Collagen</keyword>
<feature type="compositionally biased region" description="Gly residues" evidence="12">
    <location>
        <begin position="1709"/>
        <end position="1718"/>
    </location>
</feature>
<evidence type="ECO:0000256" key="9">
    <source>
        <dbReference type="ARBA" id="ARBA00023278"/>
    </source>
</evidence>
<keyword evidence="9" id="KW-0379">Hydroxylation</keyword>
<dbReference type="InterPro" id="IPR050525">
    <property type="entry name" value="ECM_Assembly_Org"/>
</dbReference>
<dbReference type="GO" id="GO:0005589">
    <property type="term" value="C:collagen type VI trimer"/>
    <property type="evidence" value="ECO:0007669"/>
    <property type="project" value="UniProtKB-ARBA"/>
</dbReference>
<dbReference type="PANTHER" id="PTHR24020:SF86">
    <property type="entry name" value="COLLAGEN, TYPE VI, ALPHA 4"/>
    <property type="match status" value="1"/>
</dbReference>
<evidence type="ECO:0000256" key="10">
    <source>
        <dbReference type="ARBA" id="ARBA00043858"/>
    </source>
</evidence>
<evidence type="ECO:0000256" key="2">
    <source>
        <dbReference type="ARBA" id="ARBA00022525"/>
    </source>
</evidence>
<keyword evidence="3" id="KW-0272">Extracellular matrix</keyword>
<evidence type="ECO:0000256" key="4">
    <source>
        <dbReference type="ARBA" id="ARBA00022729"/>
    </source>
</evidence>
<dbReference type="FunFam" id="3.40.50.410:FF:000021">
    <property type="entry name" value="Collagen, type VI, alpha 3"/>
    <property type="match status" value="1"/>
</dbReference>
<feature type="compositionally biased region" description="Basic and acidic residues" evidence="12">
    <location>
        <begin position="1651"/>
        <end position="1664"/>
    </location>
</feature>
<evidence type="ECO:0000313" key="15">
    <source>
        <dbReference type="Proteomes" id="UP001190640"/>
    </source>
</evidence>
<feature type="compositionally biased region" description="Low complexity" evidence="12">
    <location>
        <begin position="1459"/>
        <end position="1470"/>
    </location>
</feature>
<dbReference type="InterPro" id="IPR002035">
    <property type="entry name" value="VWF_A"/>
</dbReference>
<dbReference type="SMART" id="SM00327">
    <property type="entry name" value="VWA"/>
    <property type="match status" value="8"/>
</dbReference>
<dbReference type="Proteomes" id="UP001190640">
    <property type="component" value="Chromosome 11"/>
</dbReference>
<name>A0AA97K0E4_EUBMA</name>
<dbReference type="InterPro" id="IPR008160">
    <property type="entry name" value="Collagen"/>
</dbReference>
<keyword evidence="4 13" id="KW-0732">Signal</keyword>
<keyword evidence="2" id="KW-0964">Secreted</keyword>
<dbReference type="PANTHER" id="PTHR24020">
    <property type="entry name" value="COLLAGEN ALPHA"/>
    <property type="match status" value="1"/>
</dbReference>
<feature type="region of interest" description="Disordered" evidence="12">
    <location>
        <begin position="1428"/>
        <end position="1745"/>
    </location>
</feature>
<dbReference type="Pfam" id="PF01391">
    <property type="entry name" value="Collagen"/>
    <property type="match status" value="2"/>
</dbReference>
<evidence type="ECO:0000256" key="12">
    <source>
        <dbReference type="SAM" id="MobiDB-lite"/>
    </source>
</evidence>
<gene>
    <name evidence="16" type="primary">LOC129337255</name>
</gene>
<sequence length="2272" mass="248363">MNILLVGLSLGSSVHKLKMFLTLFLIVLGTQTSITQKPASESTDVVLLIDSSNALGKKSFPSVKAFVNKVISSLPVGPNKYRIALVQYSDDVHIEFRLDDYKGKTPMLNHLKKNVSYQGGTLKTGNAIQKVHEAFFKVPRKDRNQIVVVTTSGLSEDDVKGPAKRLQDEGIKIIALGMQDASVQELQSVATQHFFYNFATPRDLATFSQNMPTVIGEAIQMDNGVVISTPSPPSVTENASKVTPEVARCLHDSVADIVFVVDEGVSHEDSNYIASFLSDTINSLDVKEGCIQTGLVTYSTEPQVVSLLKTETNKTDMLQKIQSFSPRAGKSNLGAAINITRKRIFDERAGSRKTQGVEQIATIVTNRPADDLLSNAAALLRQSDVTLFAIGIEGANATQLTEIVSHSPEQNIIKLAKFSDLPNQTKTFQKKLFNKIQHTLYVQSERRLQLKTGCLDTEEADIYFLIDGSSSISWSDFNDIKTFLKEVIKMFNVGPNHVRFGVVQYSSASHVKLHFELDSGTKRNTLERDINNIKQLTGDTYTGEALKFMQPLFEKARKQRGNKVPCYLVVLTDGEAHDNVKEPAEILRNAKVNLYAIGVKDANKTQLQEIAGSRVYSVQQFDSLKDIQAEVIQDICTEAACKEMKADIMFLVDSSGSIGDENFNKMKNFMRGLVNKSDIGLDQVRIGVVQFSGSPKEEFPLNKYSTKGDIIEAIGRMELIKENTLTGKALEFVSEYFKPSKGSRSPMNKILILLTDGEAQDEVGTPAVALRKDGITIYSVGVFNANKSQLVEISGKPELVFYVENFDILAKIEGNIIFGICNPYEDQIPECKRIERLDVVFVIDSSGSIGDTNYGLMQDFMIRMVNKSDVGSDRVQFGALKYSDDPVTLFYLNTYNTKSAIISAIRSDTLLGHNTYTAKALRHSESFFTEKHGSRHRRNVPQALVVITDGESHDAAELDEVSKRLRARDIAIYAVGIKEAKTDELQTMAGPNKTYHYVDNFEGLQNISTDFSNKLCNQSKTECEVHADLVFLIDGSRSIWPPDFEEMKKFLNNLLDQISYNSNMQVGMAQFSKSYREEFPLGGHPSKSELQDKISKVSMMQGDETCIGGALQKVKAFFSPPRRRVARDIQPKLLVITDGQATDDVAQPADNLRKEGVEIYAIGVGNVSDIQLQSIAGSPERKYKIANFPGLPDITKRIANEMCNGGVKAACFVDVVMGFDISSQKPGDRLFHGHPQLEAQLPKIIEYLTSVSTVSCNTGTKTQFSVAISMGNTNSTFSSDLQVEHEKIMEELRKITINNPSHLNVTFLDTLWNTFQNIPDNEKRSKVLLIFSDGLDDDVEVLQQKSEEFRQKGLDGLITVTLEGASNFHNLRSIEFGKGAGYNNHLTIGLQNIAKSLFEYMAQIAERTCCCVFCTCMREEGPLGLRGRPGPKGYIGTNGTRGYIGDDGEPGPSGPPGPVGQQGYVGCQGDQGEKGRRGWSGEKGDNGIDGIYGINGEEGAPGLPGPKGEKGGPGQQGNPGSRGLPGERGQKGFQGDLGNPGVDINIVGAIGPKGLQGSKGQRGPKGSAGIAGSEGNKGPEGQRGLPGPPGRKGAPGPDGLPGEHGFQGPQGAAGIPGVKGVKGSAGNKGLQGSLGEAGPKGEQGKPGPRGRKGETGDPGEKGETGPHGQRGMKGNEGTAGYGKPGRKGSKGQEGSSGDVGIQGEIGEPGIPGGPGPKGNRGEMGPVGKPGTRGAPGERGYPGRLGAKGMKGLASFSPCELIEYVREHSPCWKGAQECPVYPTELVFALDVSQDTTPAIFERMREIIITIVNNTKIRGSNCPLGARVAIVSYNSNTHYLIHFSDFRSKELLLQELKTLSYQRSSSGRDMGGSMRFVARNVFKRTLQGANVRKVAVFFSNGQSANTVSINTAVLEFSALDILPVVIAFKNIPEVNRAFQMDDSRLFQVINIHQERDFTPALQRFHQCILCYDKCRLNESCLRDKTSSPPTYMDAAFILESARNVSPLEFAKLKDFLSLSLDNFDISARPESTLIGDRVAVVSHAPPDFRPQTQKSPIKTEFDLVTYDNKERMKRHIQESVQQLNGATAVGHAIQWTITNIFAEAPSQRKHKAIFVISAGETSRWDKEVLKDAALRAKCQGYALFVLSLGHEYDDVELRELASRPVEHHLVQLGRCHKAELGYAVKFLKPFLHLIRNKINSYPPTQLRKRCSDISTQKPVYVPLLSRDSSPVDETVSRRAKGLETESAVLEYLPGDSVNSEHFISNAQQIIELGN</sequence>
<keyword evidence="5" id="KW-0677">Repeat</keyword>
<dbReference type="CDD" id="cd01450">
    <property type="entry name" value="vWFA_subfamily_ECM"/>
    <property type="match status" value="4"/>
</dbReference>
<evidence type="ECO:0000256" key="1">
    <source>
        <dbReference type="ARBA" id="ARBA00004498"/>
    </source>
</evidence>
<feature type="domain" description="VWFA" evidence="14">
    <location>
        <begin position="647"/>
        <end position="816"/>
    </location>
</feature>
<evidence type="ECO:0000259" key="14">
    <source>
        <dbReference type="PROSITE" id="PS50234"/>
    </source>
</evidence>
<dbReference type="GO" id="GO:0007155">
    <property type="term" value="P:cell adhesion"/>
    <property type="evidence" value="ECO:0007669"/>
    <property type="project" value="UniProtKB-KW"/>
</dbReference>
<feature type="domain" description="VWFA" evidence="14">
    <location>
        <begin position="256"/>
        <end position="436"/>
    </location>
</feature>
<evidence type="ECO:0000256" key="5">
    <source>
        <dbReference type="ARBA" id="ARBA00022737"/>
    </source>
</evidence>
<accession>A0AA97K0E4</accession>
<keyword evidence="6" id="KW-0130">Cell adhesion</keyword>
<dbReference type="CDD" id="cd01472">
    <property type="entry name" value="vWA_collagen"/>
    <property type="match status" value="2"/>
</dbReference>
<comment type="function">
    <text evidence="10">Collagen VI acts as a cell-binding protein.</text>
</comment>
<keyword evidence="8" id="KW-0325">Glycoprotein</keyword>
<feature type="domain" description="VWFA" evidence="14">
    <location>
        <begin position="1028"/>
        <end position="1198"/>
    </location>
</feature>
<dbReference type="Gene3D" id="3.40.50.410">
    <property type="entry name" value="von Willebrand factor, type A domain"/>
    <property type="match status" value="8"/>
</dbReference>
<dbReference type="SUPFAM" id="SSF53300">
    <property type="entry name" value="vWA-like"/>
    <property type="match status" value="9"/>
</dbReference>
<feature type="compositionally biased region" description="Basic and acidic residues" evidence="12">
    <location>
        <begin position="1471"/>
        <end position="1486"/>
    </location>
</feature>
<feature type="signal peptide" evidence="13">
    <location>
        <begin position="1"/>
        <end position="29"/>
    </location>
</feature>
<feature type="domain" description="VWFA" evidence="14">
    <location>
        <begin position="461"/>
        <end position="631"/>
    </location>
</feature>
<dbReference type="Pfam" id="PF00092">
    <property type="entry name" value="VWA"/>
    <property type="match status" value="8"/>
</dbReference>
<organism evidence="15 16">
    <name type="scientific">Eublepharis macularius</name>
    <name type="common">Leopard gecko</name>
    <name type="synonym">Cyrtodactylus macularius</name>
    <dbReference type="NCBI Taxonomy" id="481883"/>
    <lineage>
        <taxon>Eukaryota</taxon>
        <taxon>Metazoa</taxon>
        <taxon>Chordata</taxon>
        <taxon>Craniata</taxon>
        <taxon>Vertebrata</taxon>
        <taxon>Euteleostomi</taxon>
        <taxon>Lepidosauria</taxon>
        <taxon>Squamata</taxon>
        <taxon>Bifurcata</taxon>
        <taxon>Gekkota</taxon>
        <taxon>Eublepharidae</taxon>
        <taxon>Eublepharinae</taxon>
        <taxon>Eublepharis</taxon>
    </lineage>
</organism>
<feature type="domain" description="VWFA" evidence="14">
    <location>
        <begin position="44"/>
        <end position="211"/>
    </location>
</feature>
<keyword evidence="15" id="KW-1185">Reference proteome</keyword>
<dbReference type="FunFam" id="3.40.50.410:FF:000004">
    <property type="entry name" value="collagen alpha-6(VI) chain"/>
    <property type="match status" value="4"/>
</dbReference>
<evidence type="ECO:0000313" key="16">
    <source>
        <dbReference type="RefSeq" id="XP_054846792.1"/>
    </source>
</evidence>
<feature type="compositionally biased region" description="Low complexity" evidence="12">
    <location>
        <begin position="1488"/>
        <end position="1501"/>
    </location>
</feature>
<dbReference type="RefSeq" id="XP_054846792.1">
    <property type="nucleotide sequence ID" value="XM_054990817.1"/>
</dbReference>
<evidence type="ECO:0000256" key="6">
    <source>
        <dbReference type="ARBA" id="ARBA00022889"/>
    </source>
</evidence>
<dbReference type="FunFam" id="3.40.50.410:FF:000003">
    <property type="entry name" value="Collagen type VI alpha 3 chain"/>
    <property type="match status" value="2"/>
</dbReference>